<name>A0A8H7VU21_9FUNG</name>
<gene>
    <name evidence="1" type="ORF">INT45_003809</name>
</gene>
<dbReference type="AlphaFoldDB" id="A0A8H7VU21"/>
<dbReference type="EMBL" id="JAEPRB010000010">
    <property type="protein sequence ID" value="KAG2227079.1"/>
    <property type="molecule type" value="Genomic_DNA"/>
</dbReference>
<comment type="caution">
    <text evidence="1">The sequence shown here is derived from an EMBL/GenBank/DDBJ whole genome shotgun (WGS) entry which is preliminary data.</text>
</comment>
<dbReference type="OrthoDB" id="5580129at2759"/>
<sequence>MADESVIALGQKFQQLRGRPGKYNGGEYDEAIDSPEGEKFKVMKSLGDQLGLPGTPAADILARLGKPDELTPSLQGDAAAAAIPLMPGPTMDASATAGTQQQQPPYFLVYYWRQKNDYLYFKIDPIKETVITSDWKLTSDQ</sequence>
<protein>
    <submittedName>
        <fullName evidence="1">Uncharacterized protein</fullName>
    </submittedName>
</protein>
<keyword evidence="2" id="KW-1185">Reference proteome</keyword>
<proteinExistence type="predicted"/>
<organism evidence="1 2">
    <name type="scientific">Circinella minor</name>
    <dbReference type="NCBI Taxonomy" id="1195481"/>
    <lineage>
        <taxon>Eukaryota</taxon>
        <taxon>Fungi</taxon>
        <taxon>Fungi incertae sedis</taxon>
        <taxon>Mucoromycota</taxon>
        <taxon>Mucoromycotina</taxon>
        <taxon>Mucoromycetes</taxon>
        <taxon>Mucorales</taxon>
        <taxon>Lichtheimiaceae</taxon>
        <taxon>Circinella</taxon>
    </lineage>
</organism>
<dbReference type="Proteomes" id="UP000646827">
    <property type="component" value="Unassembled WGS sequence"/>
</dbReference>
<accession>A0A8H7VU21</accession>
<evidence type="ECO:0000313" key="1">
    <source>
        <dbReference type="EMBL" id="KAG2227079.1"/>
    </source>
</evidence>
<evidence type="ECO:0000313" key="2">
    <source>
        <dbReference type="Proteomes" id="UP000646827"/>
    </source>
</evidence>
<reference evidence="1 2" key="1">
    <citation type="submission" date="2020-12" db="EMBL/GenBank/DDBJ databases">
        <title>Metabolic potential, ecology and presence of endohyphal bacteria is reflected in genomic diversity of Mucoromycotina.</title>
        <authorList>
            <person name="Muszewska A."/>
            <person name="Okrasinska A."/>
            <person name="Steczkiewicz K."/>
            <person name="Drgas O."/>
            <person name="Orlowska M."/>
            <person name="Perlinska-Lenart U."/>
            <person name="Aleksandrzak-Piekarczyk T."/>
            <person name="Szatraj K."/>
            <person name="Zielenkiewicz U."/>
            <person name="Pilsyk S."/>
            <person name="Malc E."/>
            <person name="Mieczkowski P."/>
            <person name="Kruszewska J.S."/>
            <person name="Biernat P."/>
            <person name="Pawlowska J."/>
        </authorList>
    </citation>
    <scope>NUCLEOTIDE SEQUENCE [LARGE SCALE GENOMIC DNA]</scope>
    <source>
        <strain evidence="1 2">CBS 142.35</strain>
    </source>
</reference>